<dbReference type="EMBL" id="JBHSFP010000028">
    <property type="protein sequence ID" value="MFC4535138.1"/>
    <property type="molecule type" value="Genomic_DNA"/>
</dbReference>
<name>A0ABV9CQT3_9ACTN</name>
<organism evidence="2 3">
    <name type="scientific">Sphaerisporangium dianthi</name>
    <dbReference type="NCBI Taxonomy" id="1436120"/>
    <lineage>
        <taxon>Bacteria</taxon>
        <taxon>Bacillati</taxon>
        <taxon>Actinomycetota</taxon>
        <taxon>Actinomycetes</taxon>
        <taxon>Streptosporangiales</taxon>
        <taxon>Streptosporangiaceae</taxon>
        <taxon>Sphaerisporangium</taxon>
    </lineage>
</organism>
<dbReference type="Proteomes" id="UP001596004">
    <property type="component" value="Unassembled WGS sequence"/>
</dbReference>
<sequence>MKKRTIKKVVAALTGATALAAAGCSSGGDGGSGAKPEFGADGKVILDVFSPADPDTKLDTNTVSKQMSDKFKIQFRFQTTTFDAGPAKEKRQVALASGDYPDLFFLIPWVDGFTQPEVMKLGKQGIAVPLEKLIKENAPNIQKALDSNKTLKEMSVAPDGHIYALPQWADCFHCTYPDKLWINSTWLKKLNLQMPKTTEELRSVLKAFKTQDPNGNGKADEIPMTTDARDSSLIAYLMGAFAYDPVGANNGVRSLLVLNGDKVDTPVDKDAWREGLKYINSLYKDGLIDPASFTQNPETLQALGNNPSAVQIGSSPVLHPGIFVQLGSKDGRDKQYDAAPPLTGPGGKSYTGLQYPTSNGYTFMLTNKASKEAQVAAIKMLDYIYTDEGQLAAWAGPEGVGWLKPEPGDVALDPATKPMYKPPLMASVPKNTAWGALAQYNNTLAFRNAQVVPEDIYAETGYERRLFQATKLYEGHEDKTQFFPAASVWVDPSASAEIATLKTNLDSYVTQAQLGFITGSKNIDTDWDAFVKGLDGVGIKRYLELNQQAYDKYKTGR</sequence>
<proteinExistence type="predicted"/>
<dbReference type="Gene3D" id="3.40.190.10">
    <property type="entry name" value="Periplasmic binding protein-like II"/>
    <property type="match status" value="2"/>
</dbReference>
<reference evidence="3" key="1">
    <citation type="journal article" date="2019" name="Int. J. Syst. Evol. Microbiol.">
        <title>The Global Catalogue of Microorganisms (GCM) 10K type strain sequencing project: providing services to taxonomists for standard genome sequencing and annotation.</title>
        <authorList>
            <consortium name="The Broad Institute Genomics Platform"/>
            <consortium name="The Broad Institute Genome Sequencing Center for Infectious Disease"/>
            <person name="Wu L."/>
            <person name="Ma J."/>
        </authorList>
    </citation>
    <scope>NUCLEOTIDE SEQUENCE [LARGE SCALE GENOMIC DNA]</scope>
    <source>
        <strain evidence="3">CGMCC 4.7132</strain>
    </source>
</reference>
<evidence type="ECO:0008006" key="4">
    <source>
        <dbReference type="Google" id="ProtNLM"/>
    </source>
</evidence>
<evidence type="ECO:0000313" key="2">
    <source>
        <dbReference type="EMBL" id="MFC4535138.1"/>
    </source>
</evidence>
<comment type="caution">
    <text evidence="2">The sequence shown here is derived from an EMBL/GenBank/DDBJ whole genome shotgun (WGS) entry which is preliminary data.</text>
</comment>
<protein>
    <recommendedName>
        <fullName evidence="4">ABC transporter substrate-binding protein</fullName>
    </recommendedName>
</protein>
<dbReference type="PROSITE" id="PS51257">
    <property type="entry name" value="PROKAR_LIPOPROTEIN"/>
    <property type="match status" value="1"/>
</dbReference>
<keyword evidence="1" id="KW-0732">Signal</keyword>
<dbReference type="RefSeq" id="WP_380847140.1">
    <property type="nucleotide sequence ID" value="NZ_JBHSFP010000028.1"/>
</dbReference>
<evidence type="ECO:0000313" key="3">
    <source>
        <dbReference type="Proteomes" id="UP001596004"/>
    </source>
</evidence>
<feature type="signal peptide" evidence="1">
    <location>
        <begin position="1"/>
        <end position="20"/>
    </location>
</feature>
<feature type="chain" id="PRO_5046085100" description="ABC transporter substrate-binding protein" evidence="1">
    <location>
        <begin position="21"/>
        <end position="557"/>
    </location>
</feature>
<gene>
    <name evidence="2" type="ORF">ACFO60_30620</name>
</gene>
<dbReference type="SUPFAM" id="SSF53850">
    <property type="entry name" value="Periplasmic binding protein-like II"/>
    <property type="match status" value="1"/>
</dbReference>
<accession>A0ABV9CQT3</accession>
<keyword evidence="3" id="KW-1185">Reference proteome</keyword>
<evidence type="ECO:0000256" key="1">
    <source>
        <dbReference type="SAM" id="SignalP"/>
    </source>
</evidence>